<dbReference type="Gene3D" id="2.130.10.10">
    <property type="entry name" value="YVTN repeat-like/Quinoprotein amine dehydrogenase"/>
    <property type="match status" value="1"/>
</dbReference>
<gene>
    <name evidence="5" type="ORF">CYMTET_15224</name>
</gene>
<feature type="compositionally biased region" description="Gly residues" evidence="3">
    <location>
        <begin position="40"/>
        <end position="50"/>
    </location>
</feature>
<comment type="caution">
    <text evidence="5">The sequence shown here is derived from an EMBL/GenBank/DDBJ whole genome shotgun (WGS) entry which is preliminary data.</text>
</comment>
<organism evidence="5 6">
    <name type="scientific">Cymbomonas tetramitiformis</name>
    <dbReference type="NCBI Taxonomy" id="36881"/>
    <lineage>
        <taxon>Eukaryota</taxon>
        <taxon>Viridiplantae</taxon>
        <taxon>Chlorophyta</taxon>
        <taxon>Pyramimonadophyceae</taxon>
        <taxon>Pyramimonadales</taxon>
        <taxon>Pyramimonadaceae</taxon>
        <taxon>Cymbomonas</taxon>
    </lineage>
</organism>
<keyword evidence="6" id="KW-1185">Reference proteome</keyword>
<dbReference type="SUPFAM" id="SSF50998">
    <property type="entry name" value="Quinoprotein alcohol dehydrogenase-like"/>
    <property type="match status" value="1"/>
</dbReference>
<dbReference type="InterPro" id="IPR005108">
    <property type="entry name" value="HELP"/>
</dbReference>
<dbReference type="AlphaFoldDB" id="A0AAE0GEF1"/>
<accession>A0AAE0GEF1</accession>
<proteinExistence type="predicted"/>
<reference evidence="5 6" key="1">
    <citation type="journal article" date="2015" name="Genome Biol. Evol.">
        <title>Comparative Genomics of a Bacterivorous Green Alga Reveals Evolutionary Causalities and Consequences of Phago-Mixotrophic Mode of Nutrition.</title>
        <authorList>
            <person name="Burns J.A."/>
            <person name="Paasch A."/>
            <person name="Narechania A."/>
            <person name="Kim E."/>
        </authorList>
    </citation>
    <scope>NUCLEOTIDE SEQUENCE [LARGE SCALE GENOMIC DNA]</scope>
    <source>
        <strain evidence="5 6">PLY_AMNH</strain>
    </source>
</reference>
<dbReference type="InterPro" id="IPR011047">
    <property type="entry name" value="Quinoprotein_ADH-like_sf"/>
</dbReference>
<feature type="region of interest" description="Disordered" evidence="3">
    <location>
        <begin position="1"/>
        <end position="166"/>
    </location>
</feature>
<keyword evidence="2" id="KW-0677">Repeat</keyword>
<keyword evidence="1" id="KW-0853">WD repeat</keyword>
<dbReference type="PANTHER" id="PTHR13720:SF33">
    <property type="entry name" value="HELP DOMAIN-CONTAINING PROTEIN"/>
    <property type="match status" value="1"/>
</dbReference>
<dbReference type="EMBL" id="LGRX02006411">
    <property type="protein sequence ID" value="KAK3276730.1"/>
    <property type="molecule type" value="Genomic_DNA"/>
</dbReference>
<feature type="domain" description="EF-hand" evidence="4">
    <location>
        <begin position="250"/>
        <end position="284"/>
    </location>
</feature>
<evidence type="ECO:0000256" key="2">
    <source>
        <dbReference type="ARBA" id="ARBA00022737"/>
    </source>
</evidence>
<dbReference type="PANTHER" id="PTHR13720">
    <property type="entry name" value="WD-40 REPEAT PROTEIN"/>
    <property type="match status" value="1"/>
</dbReference>
<sequence length="537" mass="56803">MATLGQTTKRRIETGSRGGGGFVPGASRPGMGATAAGFGNVTGGAGGYGVMGPPRPSSTGKIRPNSAGVKSAWDLAPENSRGASRARAPSPSATAKRYSATAGNPSLQTRGAGAARPESPRGARPQSPRRADTVGANRAPAPSPTTRYPVGGGLDASQASMGKSFGGRDSFSDQLFSGSRASASAAKYKRPASAHGSRGKPAASKPVSVGLADAGGSPAEENGGVRREHVAKLESEMREVLKAHRTVYQGEKELLQKIFRRVDDGNQAVDLDEFLELWDRLGVQMTEAEGIAVFKKHGCSERRPMAYDKFVEAFTARPSRKLGQEMIRKGAFVAGQKANFSGKILYPQCRKGVFAPTDWDPSLARRSAELPEASLELEFVYGYNGLHNTAPNLFYTGTGEVVYYTAAIGIVYDKETNTQRFFLGHSDDIKSLGLCRAEVALPDGSLYPPRTLVASGQVTPVGGHPYVCIWDTRRPGNKPLQTLPFDPSARGILAVAFSPDGRTLVTVSSDNQHTAPLVNPLRCTGRCGIPSHPQCAS</sequence>
<dbReference type="Proteomes" id="UP001190700">
    <property type="component" value="Unassembled WGS sequence"/>
</dbReference>
<dbReference type="SUPFAM" id="SSF47473">
    <property type="entry name" value="EF-hand"/>
    <property type="match status" value="1"/>
</dbReference>
<dbReference type="InterPro" id="IPR002048">
    <property type="entry name" value="EF_hand_dom"/>
</dbReference>
<dbReference type="InterPro" id="IPR050630">
    <property type="entry name" value="WD_repeat_EMAP"/>
</dbReference>
<dbReference type="PROSITE" id="PS50222">
    <property type="entry name" value="EF_HAND_2"/>
    <property type="match status" value="1"/>
</dbReference>
<evidence type="ECO:0000259" key="4">
    <source>
        <dbReference type="PROSITE" id="PS50222"/>
    </source>
</evidence>
<dbReference type="Pfam" id="PF03451">
    <property type="entry name" value="HELP"/>
    <property type="match status" value="1"/>
</dbReference>
<feature type="region of interest" description="Disordered" evidence="3">
    <location>
        <begin position="187"/>
        <end position="226"/>
    </location>
</feature>
<evidence type="ECO:0000256" key="3">
    <source>
        <dbReference type="SAM" id="MobiDB-lite"/>
    </source>
</evidence>
<dbReference type="InterPro" id="IPR011992">
    <property type="entry name" value="EF-hand-dom_pair"/>
</dbReference>
<dbReference type="GO" id="GO:0008017">
    <property type="term" value="F:microtubule binding"/>
    <property type="evidence" value="ECO:0007669"/>
    <property type="project" value="TreeGrafter"/>
</dbReference>
<evidence type="ECO:0000313" key="6">
    <source>
        <dbReference type="Proteomes" id="UP001190700"/>
    </source>
</evidence>
<evidence type="ECO:0000256" key="1">
    <source>
        <dbReference type="ARBA" id="ARBA00022574"/>
    </source>
</evidence>
<evidence type="ECO:0000313" key="5">
    <source>
        <dbReference type="EMBL" id="KAK3276730.1"/>
    </source>
</evidence>
<protein>
    <recommendedName>
        <fullName evidence="4">EF-hand domain-containing protein</fullName>
    </recommendedName>
</protein>
<name>A0AAE0GEF1_9CHLO</name>
<feature type="compositionally biased region" description="Low complexity" evidence="3">
    <location>
        <begin position="80"/>
        <end position="97"/>
    </location>
</feature>
<dbReference type="GO" id="GO:0005509">
    <property type="term" value="F:calcium ion binding"/>
    <property type="evidence" value="ECO:0007669"/>
    <property type="project" value="InterPro"/>
</dbReference>
<dbReference type="InterPro" id="IPR015943">
    <property type="entry name" value="WD40/YVTN_repeat-like_dom_sf"/>
</dbReference>